<reference evidence="2 4" key="1">
    <citation type="submission" date="2013-02" db="EMBL/GenBank/DDBJ databases">
        <title>The Genome Sequence of Enterococcus malodoratus ATCC_43197.</title>
        <authorList>
            <consortium name="The Broad Institute Genome Sequencing Platform"/>
            <consortium name="The Broad Institute Genome Sequencing Center for Infectious Disease"/>
            <person name="Earl A.M."/>
            <person name="Gilmore M.S."/>
            <person name="Lebreton F."/>
            <person name="Walker B."/>
            <person name="Young S.K."/>
            <person name="Zeng Q."/>
            <person name="Gargeya S."/>
            <person name="Fitzgerald M."/>
            <person name="Haas B."/>
            <person name="Abouelleil A."/>
            <person name="Alvarado L."/>
            <person name="Arachchi H.M."/>
            <person name="Berlin A.M."/>
            <person name="Chapman S.B."/>
            <person name="Dewar J."/>
            <person name="Goldberg J."/>
            <person name="Griggs A."/>
            <person name="Gujja S."/>
            <person name="Hansen M."/>
            <person name="Howarth C."/>
            <person name="Imamovic A."/>
            <person name="Larimer J."/>
            <person name="McCowan C."/>
            <person name="Murphy C."/>
            <person name="Neiman D."/>
            <person name="Pearson M."/>
            <person name="Priest M."/>
            <person name="Roberts A."/>
            <person name="Saif S."/>
            <person name="Shea T."/>
            <person name="Sisk P."/>
            <person name="Sykes S."/>
            <person name="Wortman J."/>
            <person name="Nusbaum C."/>
            <person name="Birren B."/>
        </authorList>
    </citation>
    <scope>NUCLEOTIDE SEQUENCE [LARGE SCALE GENOMIC DNA]</scope>
    <source>
        <strain evidence="2 4">ATCC 43197</strain>
    </source>
</reference>
<name>R2RJ19_9ENTE</name>
<accession>R2RJ19</accession>
<feature type="compositionally biased region" description="Basic and acidic residues" evidence="1">
    <location>
        <begin position="347"/>
        <end position="357"/>
    </location>
</feature>
<sequence>MEIKQLTRRQLFTMRRENLEKKVITYYNETRDIDSVIEYGVAIMIRHALVLGDFRFLFQDVVREIFLYAEPSETMRRFCPYYKNYFEASEWNVVTKRLFTSEKKYLKATKKARLFESHLRNRGNLVVKEKYESHSLVSIFEDTNGKRHTWRLRDADPSNTIEETKRILEILTTLTIFHKNNVRQFAKFVNYDCSGSSLISSSRQLKKQSQEESAQNTASELTATTDSSVDQDTFLEGFDLSVLSKRELIVIIKEIVKEAAAEEAELGEEILKPSEEFMSNDWSAGRETSLASRIVPEKKSDTPVESVQNKPADLVAVGAAASASEAIPPEKSKGQNIKKRPSKRERKLLEDYKQRRK</sequence>
<dbReference type="RefSeq" id="WP_010741426.1">
    <property type="nucleotide sequence ID" value="NZ_KB946251.1"/>
</dbReference>
<dbReference type="OrthoDB" id="2195232at2"/>
<evidence type="ECO:0000256" key="1">
    <source>
        <dbReference type="SAM" id="MobiDB-lite"/>
    </source>
</evidence>
<evidence type="ECO:0000313" key="4">
    <source>
        <dbReference type="Proteomes" id="UP000013783"/>
    </source>
</evidence>
<evidence type="ECO:0000313" key="5">
    <source>
        <dbReference type="Proteomes" id="UP000014148"/>
    </source>
</evidence>
<keyword evidence="5" id="KW-1185">Reference proteome</keyword>
<dbReference type="PATRIC" id="fig|1158601.3.peg.2580"/>
<comment type="caution">
    <text evidence="2">The sequence shown here is derived from an EMBL/GenBank/DDBJ whole genome shotgun (WGS) entry which is preliminary data.</text>
</comment>
<dbReference type="eggNOG" id="ENOG5032K2R">
    <property type="taxonomic scope" value="Bacteria"/>
</dbReference>
<dbReference type="EMBL" id="ASWA01000003">
    <property type="protein sequence ID" value="EOT67442.1"/>
    <property type="molecule type" value="Genomic_DNA"/>
</dbReference>
<dbReference type="Proteomes" id="UP000013783">
    <property type="component" value="Unassembled WGS sequence"/>
</dbReference>
<dbReference type="Proteomes" id="UP000014148">
    <property type="component" value="Unassembled WGS sequence"/>
</dbReference>
<feature type="compositionally biased region" description="Polar residues" evidence="1">
    <location>
        <begin position="214"/>
        <end position="226"/>
    </location>
</feature>
<gene>
    <name evidence="3" type="ORF">I585_02963</name>
    <name evidence="2" type="ORF">UAI_02624</name>
</gene>
<evidence type="ECO:0000313" key="2">
    <source>
        <dbReference type="EMBL" id="EOH75994.1"/>
    </source>
</evidence>
<feature type="compositionally biased region" description="Basic residues" evidence="1">
    <location>
        <begin position="336"/>
        <end position="346"/>
    </location>
</feature>
<protein>
    <submittedName>
        <fullName evidence="2">Uncharacterized protein</fullName>
    </submittedName>
</protein>
<reference evidence="3 5" key="2">
    <citation type="submission" date="2013-03" db="EMBL/GenBank/DDBJ databases">
        <title>The Genome Sequence of Enterococcus malodoratus ATCC_43197 (PacBio/Illumina hybrid assembly).</title>
        <authorList>
            <consortium name="The Broad Institute Genomics Platform"/>
            <consortium name="The Broad Institute Genome Sequencing Center for Infectious Disease"/>
            <person name="Earl A."/>
            <person name="Russ C."/>
            <person name="Gilmore M."/>
            <person name="Surin D."/>
            <person name="Walker B."/>
            <person name="Young S."/>
            <person name="Zeng Q."/>
            <person name="Gargeya S."/>
            <person name="Fitzgerald M."/>
            <person name="Haas B."/>
            <person name="Abouelleil A."/>
            <person name="Allen A.W."/>
            <person name="Alvarado L."/>
            <person name="Arachchi H.M."/>
            <person name="Berlin A.M."/>
            <person name="Chapman S.B."/>
            <person name="Gainer-Dewar J."/>
            <person name="Goldberg J."/>
            <person name="Griggs A."/>
            <person name="Gujja S."/>
            <person name="Hansen M."/>
            <person name="Howarth C."/>
            <person name="Imamovic A."/>
            <person name="Ireland A."/>
            <person name="Larimer J."/>
            <person name="McCowan C."/>
            <person name="Murphy C."/>
            <person name="Pearson M."/>
            <person name="Poon T.W."/>
            <person name="Priest M."/>
            <person name="Roberts A."/>
            <person name="Saif S."/>
            <person name="Shea T."/>
            <person name="Sisk P."/>
            <person name="Sykes S."/>
            <person name="Wortman J."/>
            <person name="Nusbaum C."/>
            <person name="Birren B."/>
        </authorList>
    </citation>
    <scope>NUCLEOTIDE SEQUENCE [LARGE SCALE GENOMIC DNA]</scope>
    <source>
        <strain evidence="3 5">ATCC 43197</strain>
    </source>
</reference>
<organism evidence="2 4">
    <name type="scientific">Enterococcus malodoratus ATCC 43197</name>
    <dbReference type="NCBI Taxonomy" id="1158601"/>
    <lineage>
        <taxon>Bacteria</taxon>
        <taxon>Bacillati</taxon>
        <taxon>Bacillota</taxon>
        <taxon>Bacilli</taxon>
        <taxon>Lactobacillales</taxon>
        <taxon>Enterococcaceae</taxon>
        <taxon>Enterococcus</taxon>
    </lineage>
</organism>
<proteinExistence type="predicted"/>
<dbReference type="AlphaFoldDB" id="R2RJ19"/>
<feature type="region of interest" description="Disordered" evidence="1">
    <location>
        <begin position="204"/>
        <end position="226"/>
    </location>
</feature>
<dbReference type="EMBL" id="AJAK01000018">
    <property type="protein sequence ID" value="EOH75994.1"/>
    <property type="molecule type" value="Genomic_DNA"/>
</dbReference>
<evidence type="ECO:0000313" key="3">
    <source>
        <dbReference type="EMBL" id="EOT67442.1"/>
    </source>
</evidence>
<feature type="region of interest" description="Disordered" evidence="1">
    <location>
        <begin position="318"/>
        <end position="357"/>
    </location>
</feature>